<feature type="chain" id="PRO_5016967253" description="DUF5689 domain-containing protein" evidence="1">
    <location>
        <begin position="22"/>
        <end position="468"/>
    </location>
</feature>
<name>A0A368MZ78_9FLAO</name>
<reference evidence="3 4" key="1">
    <citation type="submission" date="2018-07" db="EMBL/GenBank/DDBJ databases">
        <title>Chryseobacterium lacus sp. nov., isolated from lake water.</title>
        <authorList>
            <person name="Li C.-M."/>
        </authorList>
    </citation>
    <scope>NUCLEOTIDE SEQUENCE [LARGE SCALE GENOMIC DNA]</scope>
    <source>
        <strain evidence="3 4">YLOS41</strain>
    </source>
</reference>
<dbReference type="InterPro" id="IPR043744">
    <property type="entry name" value="DUF5689"/>
</dbReference>
<keyword evidence="4" id="KW-1185">Reference proteome</keyword>
<evidence type="ECO:0000256" key="1">
    <source>
        <dbReference type="SAM" id="SignalP"/>
    </source>
</evidence>
<dbReference type="PROSITE" id="PS51257">
    <property type="entry name" value="PROKAR_LIPOPROTEIN"/>
    <property type="match status" value="1"/>
</dbReference>
<dbReference type="AlphaFoldDB" id="A0A368MZ78"/>
<proteinExistence type="predicted"/>
<evidence type="ECO:0000313" key="4">
    <source>
        <dbReference type="Proteomes" id="UP000252172"/>
    </source>
</evidence>
<evidence type="ECO:0000313" key="3">
    <source>
        <dbReference type="EMBL" id="RCU43518.1"/>
    </source>
</evidence>
<sequence>MNIKNLLKTALSIVFATATLASCVHNDDWDTPPINCENKFAAPTISLKDFIAMAPASGTIKFPDGEGVTDVIIDGYVVSSDEHGNFYKTISFQDAPSNPTAGMQIEVDKSGNFADYPVGTHIRIRVNGLVLGLDRGTVKLGAVDPSFAIGRIPGVLVSKYISGVCNGNTLDIQEITPLPLASLTEAKDPKYLNMLVSVPNVQFPIGLLVPEADRKTYLEYANGIAADTDRTVEDATGGSTIIRNSSFVTFGKTLLPKESGTLTFVVSRYNTNFQMLIRGTEDVDFTEPRFDATPGKGGTDIQYLGNFTENFESYSPVNQEVFPKYINDPLLGNRYWQLKEFGGNKYIQLSANAGQGAYKTYFIVPVDFTTANQVSFRVNVGFHNGNVLKVYTSTDYVPMGDISAATLTDITSSFTIPTTPASGYGVLTNAGSHTFNPALQGNGFVIFEYTGANPGATTTIQLDDITVN</sequence>
<gene>
    <name evidence="3" type="ORF">DQ356_04980</name>
</gene>
<accession>A0A368MZ78</accession>
<organism evidence="3 4">
    <name type="scientific">Chryseobacterium lacus</name>
    <dbReference type="NCBI Taxonomy" id="2058346"/>
    <lineage>
        <taxon>Bacteria</taxon>
        <taxon>Pseudomonadati</taxon>
        <taxon>Bacteroidota</taxon>
        <taxon>Flavobacteriia</taxon>
        <taxon>Flavobacteriales</taxon>
        <taxon>Weeksellaceae</taxon>
        <taxon>Chryseobacterium group</taxon>
        <taxon>Chryseobacterium</taxon>
    </lineage>
</organism>
<comment type="caution">
    <text evidence="3">The sequence shown here is derived from an EMBL/GenBank/DDBJ whole genome shotgun (WGS) entry which is preliminary data.</text>
</comment>
<dbReference type="RefSeq" id="WP_114303371.1">
    <property type="nucleotide sequence ID" value="NZ_QPIE01000003.1"/>
</dbReference>
<feature type="domain" description="DUF5689" evidence="2">
    <location>
        <begin position="69"/>
        <end position="283"/>
    </location>
</feature>
<evidence type="ECO:0000259" key="2">
    <source>
        <dbReference type="Pfam" id="PF18942"/>
    </source>
</evidence>
<dbReference type="Pfam" id="PF18942">
    <property type="entry name" value="DUF5689"/>
    <property type="match status" value="1"/>
</dbReference>
<keyword evidence="1" id="KW-0732">Signal</keyword>
<protein>
    <recommendedName>
        <fullName evidence="2">DUF5689 domain-containing protein</fullName>
    </recommendedName>
</protein>
<dbReference type="Proteomes" id="UP000252172">
    <property type="component" value="Unassembled WGS sequence"/>
</dbReference>
<dbReference type="EMBL" id="QPIE01000003">
    <property type="protein sequence ID" value="RCU43518.1"/>
    <property type="molecule type" value="Genomic_DNA"/>
</dbReference>
<dbReference type="OrthoDB" id="1492759at2"/>
<feature type="signal peptide" evidence="1">
    <location>
        <begin position="1"/>
        <end position="21"/>
    </location>
</feature>